<dbReference type="EMBL" id="CAFBQE010000050">
    <property type="protein sequence ID" value="CAB5049721.1"/>
    <property type="molecule type" value="Genomic_DNA"/>
</dbReference>
<organism evidence="2">
    <name type="scientific">freshwater metagenome</name>
    <dbReference type="NCBI Taxonomy" id="449393"/>
    <lineage>
        <taxon>unclassified sequences</taxon>
        <taxon>metagenomes</taxon>
        <taxon>ecological metagenomes</taxon>
    </lineage>
</organism>
<dbReference type="EMBL" id="CAEZWP010000079">
    <property type="protein sequence ID" value="CAB4666760.1"/>
    <property type="molecule type" value="Genomic_DNA"/>
</dbReference>
<evidence type="ECO:0000313" key="2">
    <source>
        <dbReference type="EMBL" id="CAB4666760.1"/>
    </source>
</evidence>
<feature type="region of interest" description="Disordered" evidence="1">
    <location>
        <begin position="87"/>
        <end position="117"/>
    </location>
</feature>
<dbReference type="Pfam" id="PF05762">
    <property type="entry name" value="VWA_CoxE"/>
    <property type="match status" value="1"/>
</dbReference>
<evidence type="ECO:0000313" key="3">
    <source>
        <dbReference type="EMBL" id="CAB5049721.1"/>
    </source>
</evidence>
<dbReference type="InterPro" id="IPR036465">
    <property type="entry name" value="vWFA_dom_sf"/>
</dbReference>
<name>A0A6J6LXY3_9ZZZZ</name>
<protein>
    <submittedName>
        <fullName evidence="2">Unannotated protein</fullName>
    </submittedName>
</protein>
<dbReference type="PANTHER" id="PTHR39338:SF6">
    <property type="entry name" value="BLL5662 PROTEIN"/>
    <property type="match status" value="1"/>
</dbReference>
<dbReference type="InterPro" id="IPR008912">
    <property type="entry name" value="Uncharacterised_CoxE"/>
</dbReference>
<dbReference type="CDD" id="cd00198">
    <property type="entry name" value="vWFA"/>
    <property type="match status" value="1"/>
</dbReference>
<dbReference type="PANTHER" id="PTHR39338">
    <property type="entry name" value="BLL5662 PROTEIN-RELATED"/>
    <property type="match status" value="1"/>
</dbReference>
<dbReference type="PIRSF" id="PIRSF010256">
    <property type="entry name" value="CoxE_vWa"/>
    <property type="match status" value="1"/>
</dbReference>
<gene>
    <name evidence="2" type="ORF">UFOPK2265_01126</name>
    <name evidence="3" type="ORF">UFOPK4284_00799</name>
</gene>
<dbReference type="InterPro" id="IPR011195">
    <property type="entry name" value="UCP010256"/>
</dbReference>
<evidence type="ECO:0000256" key="1">
    <source>
        <dbReference type="SAM" id="MobiDB-lite"/>
    </source>
</evidence>
<dbReference type="SUPFAM" id="SSF53300">
    <property type="entry name" value="vWA-like"/>
    <property type="match status" value="1"/>
</dbReference>
<dbReference type="Gene3D" id="3.40.50.410">
    <property type="entry name" value="von Willebrand factor, type A domain"/>
    <property type="match status" value="1"/>
</dbReference>
<dbReference type="AlphaFoldDB" id="A0A6J6LXY3"/>
<proteinExistence type="predicted"/>
<accession>A0A6J6LXY3</accession>
<reference evidence="2" key="1">
    <citation type="submission" date="2020-05" db="EMBL/GenBank/DDBJ databases">
        <authorList>
            <person name="Chiriac C."/>
            <person name="Salcher M."/>
            <person name="Ghai R."/>
            <person name="Kavagutti S V."/>
        </authorList>
    </citation>
    <scope>NUCLEOTIDE SEQUENCE</scope>
</reference>
<sequence>MSKSAFDELFVEFGAFLRDAGLGVGTDDVITFCKGTAELNPTDVMDIYWSGRTTLVRRKDQIPTYNAKFREFFLDIADDEPDQRKVKIKSSSNTAATIEIPSVEPGTPGNGEEETKMGHMASASDTWKNKAFAQCTPTELNTLRKLISTLRVSPPVRRTRRIRPKLRGSKLHMRKMVRETMRTFGDPNTLFFTQRKIKLRPIVFILDVSGSMADYSRNLLQFAYSARRANAKVEVFCFGSRLTRITNSLSKRSPDEAMEKAGNEVLDWDGGTRIGDSLKTYVNDWGRTRIGRGAIVIICSDGLDRGYPEVLAKAMDDLSRLSYRILWMNPHKGDAQNFEPNTLGMIVADPFIDEVFSGHNLKSLEEFSHRLVSLR</sequence>